<dbReference type="RefSeq" id="WP_004439609.1">
    <property type="nucleotide sequence ID" value="NZ_JH414756.1"/>
</dbReference>
<name>G9QLZ8_9BACI</name>
<reference evidence="1 2" key="1">
    <citation type="submission" date="2011-09" db="EMBL/GenBank/DDBJ databases">
        <title>The Genome Sequence of Bacillus smithii 7_3_47FAA.</title>
        <authorList>
            <consortium name="The Broad Institute Genome Sequencing Platform"/>
            <person name="Earl A."/>
            <person name="Ward D."/>
            <person name="Feldgarden M."/>
            <person name="Gevers D."/>
            <person name="Daigneault M."/>
            <person name="Strauss J."/>
            <person name="Allen-Vercoe E."/>
            <person name="Young S.K."/>
            <person name="Zeng Q."/>
            <person name="Gargeya S."/>
            <person name="Fitzgerald M."/>
            <person name="Haas B."/>
            <person name="Abouelleil A."/>
            <person name="Alvarado L."/>
            <person name="Arachchi H.M."/>
            <person name="Berlin A."/>
            <person name="Brown A."/>
            <person name="Chapman S.B."/>
            <person name="Chen Z."/>
            <person name="Dunbar C."/>
            <person name="Freedman E."/>
            <person name="Gearin G."/>
            <person name="Goldberg J."/>
            <person name="Griggs A."/>
            <person name="Gujja S."/>
            <person name="Heiman D."/>
            <person name="Howarth C."/>
            <person name="Larson L."/>
            <person name="Lui A."/>
            <person name="MacDonald P.J.P."/>
            <person name="Montmayeur A."/>
            <person name="Murphy C."/>
            <person name="Neiman D."/>
            <person name="Pearson M."/>
            <person name="Priest M."/>
            <person name="Roberts A."/>
            <person name="Saif S."/>
            <person name="Shea T."/>
            <person name="Shenoy N."/>
            <person name="Sisk P."/>
            <person name="Stolte C."/>
            <person name="Sykes S."/>
            <person name="Wortman J."/>
            <person name="Nusbaum C."/>
            <person name="Birren B."/>
        </authorList>
    </citation>
    <scope>NUCLEOTIDE SEQUENCE [LARGE SCALE GENOMIC DNA]</scope>
    <source>
        <strain evidence="1 2">7_3_47FAA</strain>
    </source>
</reference>
<protein>
    <submittedName>
        <fullName evidence="1">Uncharacterized protein</fullName>
    </submittedName>
</protein>
<dbReference type="EMBL" id="ACWF01000110">
    <property type="protein sequence ID" value="EHL77645.1"/>
    <property type="molecule type" value="Genomic_DNA"/>
</dbReference>
<sequence>MEKEQSFLIFNGKKKNRDCVQLLSICGFYDVITNIYSSKKFFYRIRNTNYVELPLHEGYDSFLLTVGWGLDEWTFKMEIYLNKRLIKLSNLNEQWVPERVVEKVLTSFLLKIGEVFYFIAYLPHQKHCLQRKTKFQRRASQKEPHRLSSSIYLSLNLITRNDAKI</sequence>
<comment type="caution">
    <text evidence="1">The sequence shown here is derived from an EMBL/GenBank/DDBJ whole genome shotgun (WGS) entry which is preliminary data.</text>
</comment>
<gene>
    <name evidence="1" type="ORF">HMPREF1015_02056</name>
</gene>
<evidence type="ECO:0000313" key="2">
    <source>
        <dbReference type="Proteomes" id="UP000011747"/>
    </source>
</evidence>
<dbReference type="AlphaFoldDB" id="G9QLZ8"/>
<proteinExistence type="predicted"/>
<dbReference type="Proteomes" id="UP000011747">
    <property type="component" value="Unassembled WGS sequence"/>
</dbReference>
<accession>G9QLZ8</accession>
<organism evidence="1 2">
    <name type="scientific">Bacillus smithii 7_3_47FAA</name>
    <dbReference type="NCBI Taxonomy" id="665952"/>
    <lineage>
        <taxon>Bacteria</taxon>
        <taxon>Bacillati</taxon>
        <taxon>Bacillota</taxon>
        <taxon>Bacilli</taxon>
        <taxon>Bacillales</taxon>
        <taxon>Bacillaceae</taxon>
        <taxon>Bacillus</taxon>
    </lineage>
</organism>
<evidence type="ECO:0000313" key="1">
    <source>
        <dbReference type="EMBL" id="EHL77645.1"/>
    </source>
</evidence>
<dbReference type="HOGENOM" id="CLU_1607589_0_0_9"/>
<dbReference type="PATRIC" id="fig|665952.3.peg.2097"/>
<keyword evidence="2" id="KW-1185">Reference proteome</keyword>